<sequence>MSSVAREGFPQDIVAIFHASFHPTQGNVIDWSLKASDDVDLNGVEFCCLPSGLHLIDHDVVYFTKGARHGVCVFRKRVTTEDGHRGFRLSSLGILLAESSRPRSWRHLSALKELVNTTYDSIEARGISEPVDSDWDPARQFFEERKVRTSDLSGEDVWSGWDQEFDGPDAEPSSCTPTLHLAHFLRLMGASILTLYKHVLGRRRILLYTQPPVEAACNFCQVAADMVYEDQVSGDPSQTAGPSSGPDTRNTKLKSKHQKGIKVLGMVTLHDIRKLAEESTDGRGWIACTTDALFLERPQYYDLIIDLTTSAVLNPMADHRSSASRLYDSHGAMSNSGPSSTASSSSTPMKPSTRPHTPTLVRASKETAPRAQHRNGRTPGVSTKTPALSAPGSGWAPGAARHPSTGGGACGSMAMTTSRGRPPPPRRARTRGS</sequence>
<dbReference type="Proteomes" id="UP000298327">
    <property type="component" value="Unassembled WGS sequence"/>
</dbReference>
<evidence type="ECO:0000256" key="1">
    <source>
        <dbReference type="SAM" id="MobiDB-lite"/>
    </source>
</evidence>
<feature type="compositionally biased region" description="Low complexity" evidence="1">
    <location>
        <begin position="334"/>
        <end position="352"/>
    </location>
</feature>
<feature type="compositionally biased region" description="Basic residues" evidence="1">
    <location>
        <begin position="424"/>
        <end position="433"/>
    </location>
</feature>
<dbReference type="PANTHER" id="PTHR28153">
    <property type="entry name" value="PROTEIN, PUTATIVE-RELATED"/>
    <property type="match status" value="1"/>
</dbReference>
<gene>
    <name evidence="2" type="ORF">EVG20_g933</name>
</gene>
<dbReference type="EMBL" id="SEOQ01000026">
    <property type="protein sequence ID" value="TFY72081.1"/>
    <property type="molecule type" value="Genomic_DNA"/>
</dbReference>
<feature type="region of interest" description="Disordered" evidence="1">
    <location>
        <begin position="231"/>
        <end position="258"/>
    </location>
</feature>
<accession>A0A4Y9ZE26</accession>
<name>A0A4Y9ZE26_9AGAM</name>
<dbReference type="InterPro" id="IPR053056">
    <property type="entry name" value="Lipid_Metab_Assoc_Protein"/>
</dbReference>
<proteinExistence type="predicted"/>
<keyword evidence="3" id="KW-1185">Reference proteome</keyword>
<dbReference type="Pfam" id="PF09804">
    <property type="entry name" value="DENND11"/>
    <property type="match status" value="1"/>
</dbReference>
<feature type="region of interest" description="Disordered" evidence="1">
    <location>
        <begin position="324"/>
        <end position="433"/>
    </location>
</feature>
<feature type="compositionally biased region" description="Polar residues" evidence="1">
    <location>
        <begin position="234"/>
        <end position="248"/>
    </location>
</feature>
<evidence type="ECO:0008006" key="4">
    <source>
        <dbReference type="Google" id="ProtNLM"/>
    </source>
</evidence>
<dbReference type="InterPro" id="IPR018626">
    <property type="entry name" value="LCHN/Anr2"/>
</dbReference>
<dbReference type="OrthoDB" id="2152680at2759"/>
<dbReference type="PANTHER" id="PTHR28153:SF1">
    <property type="entry name" value="DUF4484 DOMAIN-CONTAINING PROTEIN"/>
    <property type="match status" value="1"/>
</dbReference>
<dbReference type="AlphaFoldDB" id="A0A4Y9ZE26"/>
<reference evidence="2 3" key="1">
    <citation type="submission" date="2019-02" db="EMBL/GenBank/DDBJ databases">
        <title>Genome sequencing of the rare red list fungi Dentipellis fragilis.</title>
        <authorList>
            <person name="Buettner E."/>
            <person name="Kellner H."/>
        </authorList>
    </citation>
    <scope>NUCLEOTIDE SEQUENCE [LARGE SCALE GENOMIC DNA]</scope>
    <source>
        <strain evidence="2 3">DSM 105465</strain>
    </source>
</reference>
<organism evidence="2 3">
    <name type="scientific">Dentipellis fragilis</name>
    <dbReference type="NCBI Taxonomy" id="205917"/>
    <lineage>
        <taxon>Eukaryota</taxon>
        <taxon>Fungi</taxon>
        <taxon>Dikarya</taxon>
        <taxon>Basidiomycota</taxon>
        <taxon>Agaricomycotina</taxon>
        <taxon>Agaricomycetes</taxon>
        <taxon>Russulales</taxon>
        <taxon>Hericiaceae</taxon>
        <taxon>Dentipellis</taxon>
    </lineage>
</organism>
<feature type="compositionally biased region" description="Low complexity" evidence="1">
    <location>
        <begin position="386"/>
        <end position="400"/>
    </location>
</feature>
<comment type="caution">
    <text evidence="2">The sequence shown here is derived from an EMBL/GenBank/DDBJ whole genome shotgun (WGS) entry which is preliminary data.</text>
</comment>
<dbReference type="STRING" id="205917.A0A4Y9ZE26"/>
<protein>
    <recommendedName>
        <fullName evidence="4">Protein LCHN</fullName>
    </recommendedName>
</protein>
<evidence type="ECO:0000313" key="3">
    <source>
        <dbReference type="Proteomes" id="UP000298327"/>
    </source>
</evidence>
<evidence type="ECO:0000313" key="2">
    <source>
        <dbReference type="EMBL" id="TFY72081.1"/>
    </source>
</evidence>
<dbReference type="GO" id="GO:0005811">
    <property type="term" value="C:lipid droplet"/>
    <property type="evidence" value="ECO:0007669"/>
    <property type="project" value="TreeGrafter"/>
</dbReference>